<feature type="transmembrane region" description="Helical" evidence="6">
    <location>
        <begin position="329"/>
        <end position="350"/>
    </location>
</feature>
<evidence type="ECO:0000313" key="8">
    <source>
        <dbReference type="EMBL" id="OSS53511.1"/>
    </source>
</evidence>
<evidence type="ECO:0000313" key="9">
    <source>
        <dbReference type="Proteomes" id="UP000193240"/>
    </source>
</evidence>
<feature type="transmembrane region" description="Helical" evidence="6">
    <location>
        <begin position="259"/>
        <end position="279"/>
    </location>
</feature>
<feature type="compositionally biased region" description="Polar residues" evidence="5">
    <location>
        <begin position="636"/>
        <end position="645"/>
    </location>
</feature>
<feature type="transmembrane region" description="Helical" evidence="6">
    <location>
        <begin position="300"/>
        <end position="317"/>
    </location>
</feature>
<dbReference type="OMA" id="RASWIVV"/>
<evidence type="ECO:0000256" key="3">
    <source>
        <dbReference type="ARBA" id="ARBA00022989"/>
    </source>
</evidence>
<keyword evidence="3 6" id="KW-1133">Transmembrane helix</keyword>
<dbReference type="PANTHER" id="PTHR23501">
    <property type="entry name" value="MAJOR FACILITATOR SUPERFAMILY"/>
    <property type="match status" value="1"/>
</dbReference>
<dbReference type="Pfam" id="PF07690">
    <property type="entry name" value="MFS_1"/>
    <property type="match status" value="1"/>
</dbReference>
<accession>A0A1Y2MC01</accession>
<comment type="subcellular location">
    <subcellularLocation>
        <location evidence="1">Membrane</location>
        <topology evidence="1">Multi-pass membrane protein</topology>
    </subcellularLocation>
</comment>
<feature type="transmembrane region" description="Helical" evidence="6">
    <location>
        <begin position="172"/>
        <end position="192"/>
    </location>
</feature>
<dbReference type="InterPro" id="IPR011701">
    <property type="entry name" value="MFS"/>
</dbReference>
<name>A0A1Y2MC01_EPING</name>
<dbReference type="GO" id="GO:0005886">
    <property type="term" value="C:plasma membrane"/>
    <property type="evidence" value="ECO:0007669"/>
    <property type="project" value="TreeGrafter"/>
</dbReference>
<dbReference type="PRINTS" id="PR01036">
    <property type="entry name" value="TCRTETB"/>
</dbReference>
<evidence type="ECO:0000256" key="2">
    <source>
        <dbReference type="ARBA" id="ARBA00022692"/>
    </source>
</evidence>
<protein>
    <recommendedName>
        <fullName evidence="7">Major facilitator superfamily (MFS) profile domain-containing protein</fullName>
    </recommendedName>
</protein>
<feature type="compositionally biased region" description="Basic and acidic residues" evidence="5">
    <location>
        <begin position="622"/>
        <end position="633"/>
    </location>
</feature>
<evidence type="ECO:0000259" key="7">
    <source>
        <dbReference type="PROSITE" id="PS50850"/>
    </source>
</evidence>
<dbReference type="AlphaFoldDB" id="A0A1Y2MC01"/>
<dbReference type="Gene3D" id="1.20.1250.20">
    <property type="entry name" value="MFS general substrate transporter like domains"/>
    <property type="match status" value="1"/>
</dbReference>
<feature type="transmembrane region" description="Helical" evidence="6">
    <location>
        <begin position="572"/>
        <end position="592"/>
    </location>
</feature>
<dbReference type="EMBL" id="KZ107838">
    <property type="protein sequence ID" value="OSS53511.1"/>
    <property type="molecule type" value="Genomic_DNA"/>
</dbReference>
<sequence>MMMMWVRTSSQPIVPCRGVSTTAERKTLIQGVIDVLFVHVVNSSLVAYTLIHLLRKEVQINTLHGSFISLTSTMSKEPTNDPTNVLSDVPSDMSSPVPNISPARLHTIIAGLWFCLFISALDTTIVTTALVKISSGFDSLEQGAWLITTYLLTYNSFLMITAKFSDIWGIKAVLLSCAAIFLIASMACGAAQTMNQLIIFRAFQGIGGSGLFSLTFVSILKLVVPEKVGFYSGLISSVFTMSNLLGPLLGGIIADRTTWRWIFFMNGPICVVAMGLIFFSMPSLKDGKSNTERISGFDSIGGILSVCWPIPLIFALQEAGVKFPWSSGTIIGTLIAGIALFFLFGLYETWVTYRTKMEPIFPITFLRNPSMALLLLSSFLLGMPFYVIFVQLPQRFQTVNFTTAERAGILLLPCTLVAPIGALAAGLATKKIATEYVYIAGTAVICIGTGLLGSFPTGTHLWAGTYGYEIIVGIGLGLASPPGYMLLSTSVAQKDTSVGTGALNMMRTLGGCVAVAICAALHREYTSDRLKMYLSPEQIAAVQTSGVALARIPEAVKSNVAAVFGESYNRQFLIMTAFTGFNLLIAILLAAVRKRAGIFGMLVIQKENEFRRAAVGAEDEEKIPASREKKEGTGGETSTSANSLHGVQAIAVDSEKAKM</sequence>
<dbReference type="Gene3D" id="1.20.1720.10">
    <property type="entry name" value="Multidrug resistance protein D"/>
    <property type="match status" value="1"/>
</dbReference>
<feature type="transmembrane region" description="Helical" evidence="6">
    <location>
        <begin position="143"/>
        <end position="160"/>
    </location>
</feature>
<feature type="transmembrane region" description="Helical" evidence="6">
    <location>
        <begin position="371"/>
        <end position="389"/>
    </location>
</feature>
<feature type="domain" description="Major facilitator superfamily (MFS) profile" evidence="7">
    <location>
        <begin position="108"/>
        <end position="594"/>
    </location>
</feature>
<dbReference type="Proteomes" id="UP000193240">
    <property type="component" value="Unassembled WGS sequence"/>
</dbReference>
<feature type="transmembrane region" description="Helical" evidence="6">
    <location>
        <begin position="198"/>
        <end position="223"/>
    </location>
</feature>
<gene>
    <name evidence="8" type="ORF">B5807_01540</name>
</gene>
<dbReference type="PROSITE" id="PS50850">
    <property type="entry name" value="MFS"/>
    <property type="match status" value="1"/>
</dbReference>
<feature type="transmembrane region" description="Helical" evidence="6">
    <location>
        <begin position="108"/>
        <end position="131"/>
    </location>
</feature>
<organism evidence="8 9">
    <name type="scientific">Epicoccum nigrum</name>
    <name type="common">Soil fungus</name>
    <name type="synonym">Epicoccum purpurascens</name>
    <dbReference type="NCBI Taxonomy" id="105696"/>
    <lineage>
        <taxon>Eukaryota</taxon>
        <taxon>Fungi</taxon>
        <taxon>Dikarya</taxon>
        <taxon>Ascomycota</taxon>
        <taxon>Pezizomycotina</taxon>
        <taxon>Dothideomycetes</taxon>
        <taxon>Pleosporomycetidae</taxon>
        <taxon>Pleosporales</taxon>
        <taxon>Pleosporineae</taxon>
        <taxon>Didymellaceae</taxon>
        <taxon>Epicoccum</taxon>
    </lineage>
</organism>
<feature type="transmembrane region" description="Helical" evidence="6">
    <location>
        <begin position="467"/>
        <end position="487"/>
    </location>
</feature>
<dbReference type="PANTHER" id="PTHR23501:SF43">
    <property type="entry name" value="MULTIDRUG TRANSPORTER, PUTATIVE (AFU_ORTHOLOGUE AFUA_6G03040)-RELATED"/>
    <property type="match status" value="1"/>
</dbReference>
<keyword evidence="2 6" id="KW-0812">Transmembrane</keyword>
<dbReference type="InterPro" id="IPR036259">
    <property type="entry name" value="MFS_trans_sf"/>
</dbReference>
<proteinExistence type="predicted"/>
<reference evidence="8 9" key="1">
    <citation type="journal article" date="2017" name="Genome Announc.">
        <title>Genome sequence of the saprophytic ascomycete Epicoccum nigrum ICMP 19927 strain isolated from New Zealand.</title>
        <authorList>
            <person name="Fokin M."/>
            <person name="Fleetwood D."/>
            <person name="Weir B.S."/>
            <person name="Villas-Boas S.G."/>
        </authorList>
    </citation>
    <scope>NUCLEOTIDE SEQUENCE [LARGE SCALE GENOMIC DNA]</scope>
    <source>
        <strain evidence="8 9">ICMP 19927</strain>
    </source>
</reference>
<evidence type="ECO:0000256" key="1">
    <source>
        <dbReference type="ARBA" id="ARBA00004141"/>
    </source>
</evidence>
<dbReference type="GO" id="GO:0022857">
    <property type="term" value="F:transmembrane transporter activity"/>
    <property type="evidence" value="ECO:0007669"/>
    <property type="project" value="InterPro"/>
</dbReference>
<dbReference type="InParanoid" id="A0A1Y2MC01"/>
<dbReference type="SUPFAM" id="SSF103473">
    <property type="entry name" value="MFS general substrate transporter"/>
    <property type="match status" value="1"/>
</dbReference>
<feature type="region of interest" description="Disordered" evidence="5">
    <location>
        <begin position="615"/>
        <end position="659"/>
    </location>
</feature>
<evidence type="ECO:0000256" key="5">
    <source>
        <dbReference type="SAM" id="MobiDB-lite"/>
    </source>
</evidence>
<feature type="transmembrane region" description="Helical" evidence="6">
    <location>
        <begin position="230"/>
        <end position="253"/>
    </location>
</feature>
<feature type="transmembrane region" description="Helical" evidence="6">
    <location>
        <begin position="409"/>
        <end position="429"/>
    </location>
</feature>
<evidence type="ECO:0000256" key="6">
    <source>
        <dbReference type="SAM" id="Phobius"/>
    </source>
</evidence>
<dbReference type="InterPro" id="IPR020846">
    <property type="entry name" value="MFS_dom"/>
</dbReference>
<feature type="transmembrane region" description="Helical" evidence="6">
    <location>
        <begin position="508"/>
        <end position="525"/>
    </location>
</feature>
<evidence type="ECO:0000256" key="4">
    <source>
        <dbReference type="ARBA" id="ARBA00023136"/>
    </source>
</evidence>
<keyword evidence="4 6" id="KW-0472">Membrane</keyword>
<keyword evidence="9" id="KW-1185">Reference proteome</keyword>
<feature type="transmembrane region" description="Helical" evidence="6">
    <location>
        <begin position="436"/>
        <end position="455"/>
    </location>
</feature>